<sequence>MEVSQNEAFPATEPADDTCCTGDIEIMALGIAEAQQEFLKLLDRVEPRSVAEFLDWISESFVVAKSPEELGLLYRLRALALWLFSCAAFASDFGEKGNFSGAVDMGNGAIVYGGQTAHIAECEVLLKKIAMDIRSEVPFDSLFFLHKQGPPVAGGKKLPKA</sequence>
<accession>A0A183DRN3</accession>
<evidence type="ECO:0000313" key="2">
    <source>
        <dbReference type="Proteomes" id="UP000271098"/>
    </source>
</evidence>
<reference evidence="3" key="1">
    <citation type="submission" date="2016-06" db="UniProtKB">
        <authorList>
            <consortium name="WormBaseParasite"/>
        </authorList>
    </citation>
    <scope>IDENTIFICATION</scope>
</reference>
<keyword evidence="2" id="KW-1185">Reference proteome</keyword>
<dbReference type="WBParaSite" id="GPUH_0001138701-mRNA-1">
    <property type="protein sequence ID" value="GPUH_0001138701-mRNA-1"/>
    <property type="gene ID" value="GPUH_0001138701"/>
</dbReference>
<dbReference type="Proteomes" id="UP000271098">
    <property type="component" value="Unassembled WGS sequence"/>
</dbReference>
<dbReference type="AlphaFoldDB" id="A0A183DRN3"/>
<dbReference type="EMBL" id="UYRT01078515">
    <property type="protein sequence ID" value="VDN18692.1"/>
    <property type="molecule type" value="Genomic_DNA"/>
</dbReference>
<protein>
    <submittedName>
        <fullName evidence="3">NR LBD domain-containing protein</fullName>
    </submittedName>
</protein>
<proteinExistence type="predicted"/>
<organism evidence="3">
    <name type="scientific">Gongylonema pulchrum</name>
    <dbReference type="NCBI Taxonomy" id="637853"/>
    <lineage>
        <taxon>Eukaryota</taxon>
        <taxon>Metazoa</taxon>
        <taxon>Ecdysozoa</taxon>
        <taxon>Nematoda</taxon>
        <taxon>Chromadorea</taxon>
        <taxon>Rhabditida</taxon>
        <taxon>Spirurina</taxon>
        <taxon>Spiruromorpha</taxon>
        <taxon>Spiruroidea</taxon>
        <taxon>Gongylonematidae</taxon>
        <taxon>Gongylonema</taxon>
    </lineage>
</organism>
<evidence type="ECO:0000313" key="1">
    <source>
        <dbReference type="EMBL" id="VDN18692.1"/>
    </source>
</evidence>
<evidence type="ECO:0000313" key="3">
    <source>
        <dbReference type="WBParaSite" id="GPUH_0001138701-mRNA-1"/>
    </source>
</evidence>
<name>A0A183DRN3_9BILA</name>
<gene>
    <name evidence="1" type="ORF">GPUH_LOCUS11374</name>
</gene>
<reference evidence="1 2" key="2">
    <citation type="submission" date="2018-11" db="EMBL/GenBank/DDBJ databases">
        <authorList>
            <consortium name="Pathogen Informatics"/>
        </authorList>
    </citation>
    <scope>NUCLEOTIDE SEQUENCE [LARGE SCALE GENOMIC DNA]</scope>
</reference>
<dbReference type="OrthoDB" id="15794at2759"/>